<name>A0ACB7ZVR4_9AGAM</name>
<dbReference type="Proteomes" id="UP000790377">
    <property type="component" value="Unassembled WGS sequence"/>
</dbReference>
<gene>
    <name evidence="1" type="ORF">BJ138DRAFT_1164990</name>
</gene>
<evidence type="ECO:0000313" key="1">
    <source>
        <dbReference type="EMBL" id="KAH7905320.1"/>
    </source>
</evidence>
<dbReference type="EMBL" id="MU268217">
    <property type="protein sequence ID" value="KAH7905320.1"/>
    <property type="molecule type" value="Genomic_DNA"/>
</dbReference>
<proteinExistence type="predicted"/>
<evidence type="ECO:0000313" key="2">
    <source>
        <dbReference type="Proteomes" id="UP000790377"/>
    </source>
</evidence>
<organism evidence="1 2">
    <name type="scientific">Hygrophoropsis aurantiaca</name>
    <dbReference type="NCBI Taxonomy" id="72124"/>
    <lineage>
        <taxon>Eukaryota</taxon>
        <taxon>Fungi</taxon>
        <taxon>Dikarya</taxon>
        <taxon>Basidiomycota</taxon>
        <taxon>Agaricomycotina</taxon>
        <taxon>Agaricomycetes</taxon>
        <taxon>Agaricomycetidae</taxon>
        <taxon>Boletales</taxon>
        <taxon>Coniophorineae</taxon>
        <taxon>Hygrophoropsidaceae</taxon>
        <taxon>Hygrophoropsis</taxon>
    </lineage>
</organism>
<comment type="caution">
    <text evidence="1">The sequence shown here is derived from an EMBL/GenBank/DDBJ whole genome shotgun (WGS) entry which is preliminary data.</text>
</comment>
<reference evidence="1" key="1">
    <citation type="journal article" date="2021" name="New Phytol.">
        <title>Evolutionary innovations through gain and loss of genes in the ectomycorrhizal Boletales.</title>
        <authorList>
            <person name="Wu G."/>
            <person name="Miyauchi S."/>
            <person name="Morin E."/>
            <person name="Kuo A."/>
            <person name="Drula E."/>
            <person name="Varga T."/>
            <person name="Kohler A."/>
            <person name="Feng B."/>
            <person name="Cao Y."/>
            <person name="Lipzen A."/>
            <person name="Daum C."/>
            <person name="Hundley H."/>
            <person name="Pangilinan J."/>
            <person name="Johnson J."/>
            <person name="Barry K."/>
            <person name="LaButti K."/>
            <person name="Ng V."/>
            <person name="Ahrendt S."/>
            <person name="Min B."/>
            <person name="Choi I.G."/>
            <person name="Park H."/>
            <person name="Plett J.M."/>
            <person name="Magnuson J."/>
            <person name="Spatafora J.W."/>
            <person name="Nagy L.G."/>
            <person name="Henrissat B."/>
            <person name="Grigoriev I.V."/>
            <person name="Yang Z.L."/>
            <person name="Xu J."/>
            <person name="Martin F.M."/>
        </authorList>
    </citation>
    <scope>NUCLEOTIDE SEQUENCE</scope>
    <source>
        <strain evidence="1">ATCC 28755</strain>
    </source>
</reference>
<keyword evidence="2" id="KW-1185">Reference proteome</keyword>
<protein>
    <submittedName>
        <fullName evidence="1">Uncharacterized protein</fullName>
    </submittedName>
</protein>
<accession>A0ACB7ZVR4</accession>
<sequence length="390" mass="42441">MDYDRKSTVSSFYGAGRRSADVLNNSQPQYAQGGRPRLDSSSSFYADRQTRTSNDLLSHNTAGYNRSSFLDAGRIEPLKGGRDEEEEAPQQNPGGWDIYADFNNAGPKYSTAFGLGNNEAAYHQLPPPTPTGPSKTEVDTDSTNGPVEMVTVPALGPEWQLSEMKNMTKSGRRELKSDDRRAKWKAWNRGETGICGKWFTKKFLVFFIFGWCAVAGIVLGVCIPRVPGLSFNSQSPLVAATGDYNASIPTEFSRAPANFSFPALADIQVDTTSNLLPLTFNHISAQVWNPSTNMQVGTGYFGHATVPAKSYPKIQIPLNFSYVASNDTDPTWNDWYNACKNPGIYPGGVRPGVSFLLILSMDIAGLPTSYSASTQVSSAPCPITLPINSV</sequence>